<dbReference type="RefSeq" id="WP_378015526.1">
    <property type="nucleotide sequence ID" value="NZ_JBHSKT010000001.1"/>
</dbReference>
<dbReference type="Gene3D" id="3.40.50.300">
    <property type="entry name" value="P-loop containing nucleotide triphosphate hydrolases"/>
    <property type="match status" value="1"/>
</dbReference>
<reference evidence="2" key="1">
    <citation type="journal article" date="2019" name="Int. J. Syst. Evol. Microbiol.">
        <title>The Global Catalogue of Microorganisms (GCM) 10K type strain sequencing project: providing services to taxonomists for standard genome sequencing and annotation.</title>
        <authorList>
            <consortium name="The Broad Institute Genomics Platform"/>
            <consortium name="The Broad Institute Genome Sequencing Center for Infectious Disease"/>
            <person name="Wu L."/>
            <person name="Ma J."/>
        </authorList>
    </citation>
    <scope>NUCLEOTIDE SEQUENCE [LARGE SCALE GENOMIC DNA]</scope>
    <source>
        <strain evidence="2">KACC 12602</strain>
    </source>
</reference>
<dbReference type="PANTHER" id="PTHR11669">
    <property type="entry name" value="REPLICATION FACTOR C / DNA POLYMERASE III GAMMA-TAU SUBUNIT"/>
    <property type="match status" value="1"/>
</dbReference>
<dbReference type="GO" id="GO:0005524">
    <property type="term" value="F:ATP binding"/>
    <property type="evidence" value="ECO:0007669"/>
    <property type="project" value="UniProtKB-KW"/>
</dbReference>
<name>A0ABW0E478_9BACT</name>
<organism evidence="1 2">
    <name type="scientific">Adhaeribacter terreus</name>
    <dbReference type="NCBI Taxonomy" id="529703"/>
    <lineage>
        <taxon>Bacteria</taxon>
        <taxon>Pseudomonadati</taxon>
        <taxon>Bacteroidota</taxon>
        <taxon>Cytophagia</taxon>
        <taxon>Cytophagales</taxon>
        <taxon>Hymenobacteraceae</taxon>
        <taxon>Adhaeribacter</taxon>
    </lineage>
</organism>
<proteinExistence type="predicted"/>
<dbReference type="InterPro" id="IPR050238">
    <property type="entry name" value="DNA_Rep/Repair_Clamp_Loader"/>
</dbReference>
<evidence type="ECO:0000313" key="1">
    <source>
        <dbReference type="EMBL" id="MFC5269142.1"/>
    </source>
</evidence>
<comment type="caution">
    <text evidence="1">The sequence shown here is derived from an EMBL/GenBank/DDBJ whole genome shotgun (WGS) entry which is preliminary data.</text>
</comment>
<evidence type="ECO:0000313" key="2">
    <source>
        <dbReference type="Proteomes" id="UP001596161"/>
    </source>
</evidence>
<dbReference type="PANTHER" id="PTHR11669:SF8">
    <property type="entry name" value="DNA POLYMERASE III SUBUNIT DELTA"/>
    <property type="match status" value="1"/>
</dbReference>
<keyword evidence="1" id="KW-0547">Nucleotide-binding</keyword>
<keyword evidence="1" id="KW-0067">ATP-binding</keyword>
<dbReference type="InterPro" id="IPR027417">
    <property type="entry name" value="P-loop_NTPase"/>
</dbReference>
<keyword evidence="2" id="KW-1185">Reference proteome</keyword>
<dbReference type="EMBL" id="JBHSKT010000001">
    <property type="protein sequence ID" value="MFC5269142.1"/>
    <property type="molecule type" value="Genomic_DNA"/>
</dbReference>
<dbReference type="Proteomes" id="UP001596161">
    <property type="component" value="Unassembled WGS sequence"/>
</dbReference>
<protein>
    <submittedName>
        <fullName evidence="1">ATP-binding protein</fullName>
    </submittedName>
</protein>
<dbReference type="Pfam" id="PF13177">
    <property type="entry name" value="DNA_pol3_delta2"/>
    <property type="match status" value="1"/>
</dbReference>
<accession>A0ABW0E478</accession>
<dbReference type="SUPFAM" id="SSF52540">
    <property type="entry name" value="P-loop containing nucleoside triphosphate hydrolases"/>
    <property type="match status" value="1"/>
</dbReference>
<gene>
    <name evidence="1" type="ORF">ACFPIB_00885</name>
</gene>
<sequence>MQFSKIIGHAETKQLLINSVKNRHVAHAQLFMGAEGGANLALALAYATYLNCENKQETDSCGACSSCSKINKLVHPDMHFIMPVVNTPKKEALSQNFLPEWREFLLENPYRSLNDWLQFIGAENKQGNITKEEARGLLRLVSLKAFEADFKIVLIWLPELLNPTSANALLKLLEEPPAQTIFLLVSNSPEKLLATILSRTQLVNVRAFTPEETMQYVQENFGVDEAKAAQVAQLSEGNLRLAGQLCTEMTSDYFEFFVGWMRLCFSEKLANIIKMSEDFQKLGRENQKNFLQYALSVVRRVMLFGVDPSLVGFVPPAEADFVKNFSKVIHANNVALLTNELNQAHYHIERNANPKMTFVDISLALAKYLKMK</sequence>